<feature type="region of interest" description="Disordered" evidence="1">
    <location>
        <begin position="1"/>
        <end position="165"/>
    </location>
</feature>
<keyword evidence="2" id="KW-1133">Transmembrane helix</keyword>
<dbReference type="Proteomes" id="UP000507470">
    <property type="component" value="Unassembled WGS sequence"/>
</dbReference>
<evidence type="ECO:0000256" key="1">
    <source>
        <dbReference type="SAM" id="MobiDB-lite"/>
    </source>
</evidence>
<feature type="compositionally biased region" description="Basic and acidic residues" evidence="1">
    <location>
        <begin position="31"/>
        <end position="52"/>
    </location>
</feature>
<protein>
    <submittedName>
        <fullName evidence="3">Uncharacterized protein</fullName>
    </submittedName>
</protein>
<feature type="transmembrane region" description="Helical" evidence="2">
    <location>
        <begin position="186"/>
        <end position="208"/>
    </location>
</feature>
<proteinExistence type="predicted"/>
<evidence type="ECO:0000256" key="2">
    <source>
        <dbReference type="SAM" id="Phobius"/>
    </source>
</evidence>
<feature type="compositionally biased region" description="Polar residues" evidence="1">
    <location>
        <begin position="129"/>
        <end position="159"/>
    </location>
</feature>
<dbReference type="AlphaFoldDB" id="A0A6J8C8F1"/>
<name>A0A6J8C8F1_MYTCO</name>
<organism evidence="3 4">
    <name type="scientific">Mytilus coruscus</name>
    <name type="common">Sea mussel</name>
    <dbReference type="NCBI Taxonomy" id="42192"/>
    <lineage>
        <taxon>Eukaryota</taxon>
        <taxon>Metazoa</taxon>
        <taxon>Spiralia</taxon>
        <taxon>Lophotrochozoa</taxon>
        <taxon>Mollusca</taxon>
        <taxon>Bivalvia</taxon>
        <taxon>Autobranchia</taxon>
        <taxon>Pteriomorphia</taxon>
        <taxon>Mytilida</taxon>
        <taxon>Mytiloidea</taxon>
        <taxon>Mytilidae</taxon>
        <taxon>Mytilinae</taxon>
        <taxon>Mytilus</taxon>
    </lineage>
</organism>
<feature type="compositionally biased region" description="Low complexity" evidence="1">
    <location>
        <begin position="97"/>
        <end position="128"/>
    </location>
</feature>
<keyword evidence="2" id="KW-0812">Transmembrane</keyword>
<keyword evidence="4" id="KW-1185">Reference proteome</keyword>
<accession>A0A6J8C8F1</accession>
<evidence type="ECO:0000313" key="4">
    <source>
        <dbReference type="Proteomes" id="UP000507470"/>
    </source>
</evidence>
<keyword evidence="2" id="KW-0472">Membrane</keyword>
<evidence type="ECO:0000313" key="3">
    <source>
        <dbReference type="EMBL" id="CAC5392675.1"/>
    </source>
</evidence>
<dbReference type="OrthoDB" id="10487771at2759"/>
<reference evidence="3 4" key="1">
    <citation type="submission" date="2020-06" db="EMBL/GenBank/DDBJ databases">
        <authorList>
            <person name="Li R."/>
            <person name="Bekaert M."/>
        </authorList>
    </citation>
    <scope>NUCLEOTIDE SEQUENCE [LARGE SCALE GENOMIC DNA]</scope>
    <source>
        <strain evidence="4">wild</strain>
    </source>
</reference>
<gene>
    <name evidence="3" type="ORF">MCOR_27603</name>
</gene>
<dbReference type="EMBL" id="CACVKT020005041">
    <property type="protein sequence ID" value="CAC5392675.1"/>
    <property type="molecule type" value="Genomic_DNA"/>
</dbReference>
<sequence>MANATETNCPRPKDREMSANDIKSIEGSFSDTHDDGAEIFESRQYDNAKESDGQPENGDTGVNTRIKFFNSISVQSQKEFEPPQEQSGQSQDETEPPQEQSGQSQDQSEPPQEQSGQSQDQSEPPQEQTGQFQDQSEPPLEQSGQSPENVPLINISQNNEEPETVEIETQNDVRYTKLCYSERTVMIINIILSVGIFILTAALIAVIVHFTSKQQEIGEEKQLIGPQNDPFFTAAFPQKGSTVIIKCFLPFKGTYTLHTIFEKENKNSNITDICSTGDTKHHYKLYCNKDHRTGCKGTVCRNNCTKFDISLSEMHLILLELDDICLASNGRIEIWNSTIIKVTR</sequence>